<protein>
    <submittedName>
        <fullName evidence="1">Uncharacterized protein</fullName>
    </submittedName>
</protein>
<dbReference type="EMBL" id="CP061800">
    <property type="protein sequence ID" value="QTA92911.1"/>
    <property type="molecule type" value="Genomic_DNA"/>
</dbReference>
<dbReference type="RefSeq" id="WP_207680081.1">
    <property type="nucleotide sequence ID" value="NZ_CP061800.1"/>
</dbReference>
<evidence type="ECO:0000313" key="1">
    <source>
        <dbReference type="EMBL" id="QTA92911.1"/>
    </source>
</evidence>
<accession>A0A975BW90</accession>
<dbReference type="AlphaFoldDB" id="A0A975BW90"/>
<gene>
    <name evidence="1" type="ORF">dnm_090040</name>
</gene>
<keyword evidence="2" id="KW-1185">Reference proteome</keyword>
<sequence length="108" mass="12029">MVDGITAAGVAAAFVVDIAAGNLNDHAICHIITKIRSGGEPVNHDLQRAVRKSFLSALQRIVSECQRELMKGAERKLPLWPAKCCPQEHRDNMKWLDRKNRELASELV</sequence>
<proteinExistence type="predicted"/>
<reference evidence="1" key="1">
    <citation type="journal article" date="2021" name="Microb. Physiol.">
        <title>Proteogenomic Insights into the Physiology of Marine, Sulfate-Reducing, Filamentous Desulfonema limicola and Desulfonema magnum.</title>
        <authorList>
            <person name="Schnaars V."/>
            <person name="Wohlbrand L."/>
            <person name="Scheve S."/>
            <person name="Hinrichs C."/>
            <person name="Reinhardt R."/>
            <person name="Rabus R."/>
        </authorList>
    </citation>
    <scope>NUCLEOTIDE SEQUENCE</scope>
    <source>
        <strain evidence="1">4be13</strain>
    </source>
</reference>
<organism evidence="1 2">
    <name type="scientific">Desulfonema magnum</name>
    <dbReference type="NCBI Taxonomy" id="45655"/>
    <lineage>
        <taxon>Bacteria</taxon>
        <taxon>Pseudomonadati</taxon>
        <taxon>Thermodesulfobacteriota</taxon>
        <taxon>Desulfobacteria</taxon>
        <taxon>Desulfobacterales</taxon>
        <taxon>Desulfococcaceae</taxon>
        <taxon>Desulfonema</taxon>
    </lineage>
</organism>
<name>A0A975BW90_9BACT</name>
<dbReference type="KEGG" id="dmm:dnm_090040"/>
<evidence type="ECO:0000313" key="2">
    <source>
        <dbReference type="Proteomes" id="UP000663722"/>
    </source>
</evidence>
<dbReference type="Proteomes" id="UP000663722">
    <property type="component" value="Chromosome"/>
</dbReference>